<keyword evidence="6" id="KW-1185">Reference proteome</keyword>
<evidence type="ECO:0000313" key="5">
    <source>
        <dbReference type="EMBL" id="KAJ3478293.1"/>
    </source>
</evidence>
<dbReference type="InterPro" id="IPR051052">
    <property type="entry name" value="Diverse_substrate_MTase"/>
</dbReference>
<dbReference type="InterPro" id="IPR013216">
    <property type="entry name" value="Methyltransf_11"/>
</dbReference>
<dbReference type="Proteomes" id="UP001212997">
    <property type="component" value="Unassembled WGS sequence"/>
</dbReference>
<dbReference type="GO" id="GO:0008757">
    <property type="term" value="F:S-adenosylmethionine-dependent methyltransferase activity"/>
    <property type="evidence" value="ECO:0007669"/>
    <property type="project" value="InterPro"/>
</dbReference>
<dbReference type="PANTHER" id="PTHR44942">
    <property type="entry name" value="METHYLTRANSF_11 DOMAIN-CONTAINING PROTEIN"/>
    <property type="match status" value="1"/>
</dbReference>
<evidence type="ECO:0000256" key="3">
    <source>
        <dbReference type="ARBA" id="ARBA00022679"/>
    </source>
</evidence>
<dbReference type="Pfam" id="PF08241">
    <property type="entry name" value="Methyltransf_11"/>
    <property type="match status" value="1"/>
</dbReference>
<organism evidence="5 6">
    <name type="scientific">Meripilus lineatus</name>
    <dbReference type="NCBI Taxonomy" id="2056292"/>
    <lineage>
        <taxon>Eukaryota</taxon>
        <taxon>Fungi</taxon>
        <taxon>Dikarya</taxon>
        <taxon>Basidiomycota</taxon>
        <taxon>Agaricomycotina</taxon>
        <taxon>Agaricomycetes</taxon>
        <taxon>Polyporales</taxon>
        <taxon>Meripilaceae</taxon>
        <taxon>Meripilus</taxon>
    </lineage>
</organism>
<accession>A0AAD5UZ39</accession>
<dbReference type="AlphaFoldDB" id="A0AAD5UZ39"/>
<feature type="domain" description="Methyltransferase type 11" evidence="4">
    <location>
        <begin position="51"/>
        <end position="149"/>
    </location>
</feature>
<evidence type="ECO:0000259" key="4">
    <source>
        <dbReference type="Pfam" id="PF08241"/>
    </source>
</evidence>
<keyword evidence="2" id="KW-0489">Methyltransferase</keyword>
<evidence type="ECO:0000256" key="1">
    <source>
        <dbReference type="ARBA" id="ARBA00008361"/>
    </source>
</evidence>
<protein>
    <recommendedName>
        <fullName evidence="4">Methyltransferase type 11 domain-containing protein</fullName>
    </recommendedName>
</protein>
<evidence type="ECO:0000256" key="2">
    <source>
        <dbReference type="ARBA" id="ARBA00022603"/>
    </source>
</evidence>
<proteinExistence type="inferred from homology"/>
<dbReference type="GO" id="GO:0032259">
    <property type="term" value="P:methylation"/>
    <property type="evidence" value="ECO:0007669"/>
    <property type="project" value="UniProtKB-KW"/>
</dbReference>
<dbReference type="InterPro" id="IPR029063">
    <property type="entry name" value="SAM-dependent_MTases_sf"/>
</dbReference>
<dbReference type="EMBL" id="JANAWD010000522">
    <property type="protein sequence ID" value="KAJ3478293.1"/>
    <property type="molecule type" value="Genomic_DNA"/>
</dbReference>
<reference evidence="5" key="1">
    <citation type="submission" date="2022-07" db="EMBL/GenBank/DDBJ databases">
        <title>Genome Sequence of Physisporinus lineatus.</title>
        <authorList>
            <person name="Buettner E."/>
        </authorList>
    </citation>
    <scope>NUCLEOTIDE SEQUENCE</scope>
    <source>
        <strain evidence="5">VT162</strain>
    </source>
</reference>
<dbReference type="SUPFAM" id="SSF53335">
    <property type="entry name" value="S-adenosyl-L-methionine-dependent methyltransferases"/>
    <property type="match status" value="1"/>
</dbReference>
<comment type="similarity">
    <text evidence="1">Belongs to the methyltransferase superfamily.</text>
</comment>
<name>A0AAD5UZ39_9APHY</name>
<sequence>MSTDSGKVHVVAQHGFNTGNDLYDRARPSYQSAALSHIRNSVRGGSPINIVEIGAGTGIFTRALLAHPEWSQAVNQLRAVEPSPGMREVFSKGIPDDRVSVSEGTFDTTGVEDGWADLVVIAQAFHWCPDYDKAAVEFSRILKPTGIVALIWNLEDRDAAAWVASLRDRIEPHENGTPQYRLNLWRQMFDTPSYLKLFTSPPEERVWEYTLPGTRDIVIDRANSKSYIQLLPDAEREQVRQDVGAIVDKGEGLVWRNEEEGVFDYPYKTTVVTFNRK</sequence>
<dbReference type="CDD" id="cd02440">
    <property type="entry name" value="AdoMet_MTases"/>
    <property type="match status" value="1"/>
</dbReference>
<dbReference type="Gene3D" id="3.40.50.150">
    <property type="entry name" value="Vaccinia Virus protein VP39"/>
    <property type="match status" value="1"/>
</dbReference>
<comment type="caution">
    <text evidence="5">The sequence shown here is derived from an EMBL/GenBank/DDBJ whole genome shotgun (WGS) entry which is preliminary data.</text>
</comment>
<keyword evidence="3" id="KW-0808">Transferase</keyword>
<dbReference type="PANTHER" id="PTHR44942:SF4">
    <property type="entry name" value="METHYLTRANSFERASE TYPE 11 DOMAIN-CONTAINING PROTEIN"/>
    <property type="match status" value="1"/>
</dbReference>
<evidence type="ECO:0000313" key="6">
    <source>
        <dbReference type="Proteomes" id="UP001212997"/>
    </source>
</evidence>
<gene>
    <name evidence="5" type="ORF">NLI96_g9858</name>
</gene>